<feature type="compositionally biased region" description="Acidic residues" evidence="1">
    <location>
        <begin position="415"/>
        <end position="430"/>
    </location>
</feature>
<feature type="compositionally biased region" description="Basic and acidic residues" evidence="1">
    <location>
        <begin position="133"/>
        <end position="144"/>
    </location>
</feature>
<feature type="compositionally biased region" description="Pro residues" evidence="1">
    <location>
        <begin position="195"/>
        <end position="207"/>
    </location>
</feature>
<feature type="compositionally biased region" description="Low complexity" evidence="1">
    <location>
        <begin position="337"/>
        <end position="351"/>
    </location>
</feature>
<evidence type="ECO:0000313" key="2">
    <source>
        <dbReference type="EMBL" id="KAJ6260648.1"/>
    </source>
</evidence>
<proteinExistence type="predicted"/>
<gene>
    <name evidence="2" type="ORF">Dda_4875</name>
</gene>
<sequence length="1535" mass="163699">MYHLVYHDTEQSQPANQFALAAAARAAVPSRTQTPTLSAAAAAAALHASPKQVTSPGSVVTRRMERRGSVSSVTSAPAGHPLVRKSSDASMTDRIGWFREDNAGSSGRPSSRGGRPPSRDSPAPAPAATHTTRRAEGKKTHDRTPSTQSEPARHAPKKAAPKQAATSHDEDSRRSSRDEPRKVSKPRRTQGKPRTAPPIPPVPPIPPAVRAAVAVAVPAPKKQQPKPRSKPKPKPVEPVYSSSSDDNRHDADSSSSSDSEPEELYPQPAIHLKKSLRNDASRTPTKKKSMQQTHSDTQGSMLSRGTMRTTVRDDMVPVIEASKERHKQDHHQHTTRAARSGSASHGAAAAALKPMETHHHHHAADAGPSDAVKALALQIMKEQQAQTAGKPVLLPSKRAKRRMKKVEEPDTALNYDDEFAAEQEEEDLAASEERGIYRRHSYAGSVSSVASYQSDLESIPEESGQGGKKKKKRRAGRESVIVPGQGGVPALPRSPLLEQERERLAQVQSPEPSANKTVERKRTLEKLTAESPAVVESSLPEVRHVDIAVIATPTRDTVDDLKGSPPSSATLTEEPVQPIIHMIPPTPPCTVDEKNAPPPRLFRDDSSEDSNKPNKILNGSILRLAKIRPSPPPRDTHSPRAMKRHSPPPRSVSPAKSALKHVHHEGSDRSSILSAEDGSVRDGAGRRKAVRVSFSEDPSVVEMDDDSYHYKPIHSALDKLSVQKQPSRGIGAVSFSSISRMRVERTPSPDAREQQASSDSRLGGLIGVDLLNRLKKVGGGKKEQPPPKDPLAPDVSSMSPAPSLSDEELESDREEHTEVRVEKVVEVQPVPPAVAFADPVAVPVPIVHEVETESEGGVQIPAEAEERIPETAVEEPEPVAPKEAQIAAGHTPPAVEIKPIFPPPVEAKETTETPAETIAQGRLSLGSSREDSETDEHFSDAYEHLDHVVMSATGSGAVLGVTAAPTSLPDAQPVAEAVVLPSIAEMVTDQTIEEAGVVTVPGTLAPQVVGQALPEEVISDEDEQVKTTTTTILSPKPIKPVSPGLINAEISPAHPATQSPEAQPTEPAQNGTSKPAATKKSAAKTKGGLSESKHSPKAKGLQHKPVPLPSPATAVGGKLKKQRQAAAPTSPRRLSISSNESESSFKRENVNRRRSHSGGFARMSMRDANGVVPSSASVASRDTGLAASRWAGPSPTSRFESGFRTGRTIGTGGPRRREWSPDTSDDEKAVGSKAEKKSSRFLGKATLRSSSAGRPHSSLGLPPSTGGFGKSFTPFKSRFEDSSDDEGAGPSRVVQSLRTHSATYRPLTPDSSDDEEVRRPATAGATTSHNGSDSFGKAATSRNPVYAPAGSAGIYGFTTSISAEVAPKKKWWNFGSKKKSKPAPGLVRLPVAPVGPEHHDPEHLAPTPPLPTPPRGGQMKKFRRMSGGSVNSMGSQRTWTPSLGTSTLAGSVNGNAPVGSGGSERGADRDRSLLRHRLSELQEMDEEGSGLERERPSTAVAGKAQVVEPGGGLYAAKTPKKKKFPKLRKMFGIED</sequence>
<feature type="region of interest" description="Disordered" evidence="1">
    <location>
        <begin position="740"/>
        <end position="763"/>
    </location>
</feature>
<protein>
    <submittedName>
        <fullName evidence="2">Uncharacterized protein</fullName>
    </submittedName>
</protein>
<feature type="region of interest" description="Disordered" evidence="1">
    <location>
        <begin position="1374"/>
        <end position="1504"/>
    </location>
</feature>
<feature type="compositionally biased region" description="Low complexity" evidence="1">
    <location>
        <begin position="1071"/>
        <end position="1090"/>
    </location>
</feature>
<reference evidence="2" key="1">
    <citation type="submission" date="2023-01" db="EMBL/GenBank/DDBJ databases">
        <title>The chitinases involved in constricting ring structure development in the nematode-trapping fungus Drechslerella dactyloides.</title>
        <authorList>
            <person name="Wang R."/>
            <person name="Zhang L."/>
            <person name="Tang P."/>
            <person name="Li S."/>
            <person name="Liang L."/>
        </authorList>
    </citation>
    <scope>NUCLEOTIDE SEQUENCE</scope>
    <source>
        <strain evidence="2">YMF1.00031</strain>
    </source>
</reference>
<dbReference type="Proteomes" id="UP001221413">
    <property type="component" value="Unassembled WGS sequence"/>
</dbReference>
<feature type="compositionally biased region" description="Basic and acidic residues" evidence="1">
    <location>
        <begin position="167"/>
        <end position="182"/>
    </location>
</feature>
<feature type="compositionally biased region" description="Low complexity" evidence="1">
    <location>
        <begin position="103"/>
        <end position="130"/>
    </location>
</feature>
<feature type="compositionally biased region" description="Basic and acidic residues" evidence="1">
    <location>
        <begin position="741"/>
        <end position="753"/>
    </location>
</feature>
<feature type="region of interest" description="Disordered" evidence="1">
    <location>
        <begin position="49"/>
        <end position="367"/>
    </location>
</feature>
<feature type="compositionally biased region" description="Polar residues" evidence="1">
    <location>
        <begin position="1324"/>
        <end position="1333"/>
    </location>
</feature>
<feature type="region of interest" description="Disordered" evidence="1">
    <location>
        <begin position="556"/>
        <end position="694"/>
    </location>
</feature>
<keyword evidence="3" id="KW-1185">Reference proteome</keyword>
<feature type="compositionally biased region" description="Basic and acidic residues" evidence="1">
    <location>
        <begin position="1215"/>
        <end position="1238"/>
    </location>
</feature>
<feature type="compositionally biased region" description="Basic residues" evidence="1">
    <location>
        <begin position="223"/>
        <end position="233"/>
    </location>
</feature>
<feature type="compositionally biased region" description="Basic and acidic residues" evidence="1">
    <location>
        <begin position="1465"/>
        <end position="1480"/>
    </location>
</feature>
<feature type="region of interest" description="Disordered" evidence="1">
    <location>
        <begin position="383"/>
        <end position="524"/>
    </location>
</feature>
<feature type="compositionally biased region" description="Low complexity" evidence="1">
    <location>
        <begin position="208"/>
        <end position="222"/>
    </location>
</feature>
<feature type="region of interest" description="Disordered" evidence="1">
    <location>
        <begin position="775"/>
        <end position="819"/>
    </location>
</feature>
<feature type="compositionally biased region" description="Basic and acidic residues" evidence="1">
    <location>
        <begin position="310"/>
        <end position="327"/>
    </location>
</feature>
<dbReference type="EMBL" id="JAQGDS010000005">
    <property type="protein sequence ID" value="KAJ6260648.1"/>
    <property type="molecule type" value="Genomic_DNA"/>
</dbReference>
<feature type="compositionally biased region" description="Basic and acidic residues" evidence="1">
    <location>
        <begin position="591"/>
        <end position="612"/>
    </location>
</feature>
<evidence type="ECO:0000313" key="3">
    <source>
        <dbReference type="Proteomes" id="UP001221413"/>
    </source>
</evidence>
<comment type="caution">
    <text evidence="2">The sequence shown here is derived from an EMBL/GenBank/DDBJ whole genome shotgun (WGS) entry which is preliminary data.</text>
</comment>
<accession>A0AAD6NL07</accession>
<feature type="compositionally biased region" description="Low complexity" evidence="1">
    <location>
        <begin position="442"/>
        <end position="454"/>
    </location>
</feature>
<evidence type="ECO:0000256" key="1">
    <source>
        <dbReference type="SAM" id="MobiDB-lite"/>
    </source>
</evidence>
<feature type="region of interest" description="Disordered" evidence="1">
    <location>
        <begin position="1021"/>
        <end position="1349"/>
    </location>
</feature>
<feature type="compositionally biased region" description="Polar residues" evidence="1">
    <location>
        <begin position="506"/>
        <end position="516"/>
    </location>
</feature>
<name>A0AAD6NL07_DREDA</name>
<feature type="compositionally biased region" description="Polar residues" evidence="1">
    <location>
        <begin position="1056"/>
        <end position="1070"/>
    </location>
</feature>
<feature type="compositionally biased region" description="Polar residues" evidence="1">
    <location>
        <begin position="290"/>
        <end position="309"/>
    </location>
</feature>
<organism evidence="2 3">
    <name type="scientific">Drechslerella dactyloides</name>
    <name type="common">Nematode-trapping fungus</name>
    <name type="synonym">Arthrobotrys dactyloides</name>
    <dbReference type="NCBI Taxonomy" id="74499"/>
    <lineage>
        <taxon>Eukaryota</taxon>
        <taxon>Fungi</taxon>
        <taxon>Dikarya</taxon>
        <taxon>Ascomycota</taxon>
        <taxon>Pezizomycotina</taxon>
        <taxon>Orbiliomycetes</taxon>
        <taxon>Orbiliales</taxon>
        <taxon>Orbiliaceae</taxon>
        <taxon>Drechslerella</taxon>
    </lineage>
</organism>
<feature type="compositionally biased region" description="Polar residues" evidence="1">
    <location>
        <begin position="1428"/>
        <end position="1454"/>
    </location>
</feature>
<feature type="compositionally biased region" description="Polar residues" evidence="1">
    <location>
        <begin position="1293"/>
        <end position="1302"/>
    </location>
</feature>
<feature type="region of interest" description="Disordered" evidence="1">
    <location>
        <begin position="907"/>
        <end position="932"/>
    </location>
</feature>